<sequence length="109" mass="12600">MNKFNIGEIVYVKVAYGQNQNVISCGIITEIENIGLSRELYEYRLKFVESDGKGLQEFLMNGDTIDERDIYKIDDLAKLLEDLELDLDLQLKLTQSRQENENLQNNKPA</sequence>
<gene>
    <name evidence="2" type="ORF">GPS25_08550</name>
</gene>
<evidence type="ECO:0000313" key="2">
    <source>
        <dbReference type="EMBL" id="EDO9682726.1"/>
    </source>
</evidence>
<dbReference type="EMBL" id="AANITE010000012">
    <property type="protein sequence ID" value="EDO9682726.1"/>
    <property type="molecule type" value="Genomic_DNA"/>
</dbReference>
<evidence type="ECO:0000256" key="1">
    <source>
        <dbReference type="SAM" id="Coils"/>
    </source>
</evidence>
<accession>A0A6F9JD58</accession>
<proteinExistence type="predicted"/>
<dbReference type="AlphaFoldDB" id="A0A6F9JD58"/>
<feature type="coiled-coil region" evidence="1">
    <location>
        <begin position="73"/>
        <end position="106"/>
    </location>
</feature>
<reference evidence="2" key="1">
    <citation type="submission" date="2019-12" db="EMBL/GenBank/DDBJ databases">
        <authorList>
            <consortium name="PulseNet: The National Subtyping Network for Foodborne Disease Surveillance"/>
            <person name="Tarr C.L."/>
            <person name="Trees E."/>
            <person name="Katz L.S."/>
            <person name="Carleton-Romer H.A."/>
            <person name="Stroika S."/>
            <person name="Kucerova Z."/>
            <person name="Roache K.F."/>
            <person name="Sabol A.L."/>
            <person name="Besser J."/>
            <person name="Gerner-Smidt P."/>
        </authorList>
    </citation>
    <scope>NUCLEOTIDE SEQUENCE</scope>
    <source>
        <strain evidence="2">PNUSAC014016</strain>
    </source>
</reference>
<name>A0A6F9JD58_CAMFE</name>
<organism evidence="2">
    <name type="scientific">Campylobacter fetus</name>
    <dbReference type="NCBI Taxonomy" id="196"/>
    <lineage>
        <taxon>Bacteria</taxon>
        <taxon>Pseudomonadati</taxon>
        <taxon>Campylobacterota</taxon>
        <taxon>Epsilonproteobacteria</taxon>
        <taxon>Campylobacterales</taxon>
        <taxon>Campylobacteraceae</taxon>
        <taxon>Campylobacter</taxon>
    </lineage>
</organism>
<keyword evidence="1" id="KW-0175">Coiled coil</keyword>
<comment type="caution">
    <text evidence="2">The sequence shown here is derived from an EMBL/GenBank/DDBJ whole genome shotgun (WGS) entry which is preliminary data.</text>
</comment>
<protein>
    <submittedName>
        <fullName evidence="2">Uncharacterized protein</fullName>
    </submittedName>
</protein>